<evidence type="ECO:0000313" key="1">
    <source>
        <dbReference type="EMBL" id="GMR52570.1"/>
    </source>
</evidence>
<keyword evidence="2" id="KW-1185">Reference proteome</keyword>
<dbReference type="Proteomes" id="UP001328107">
    <property type="component" value="Unassembled WGS sequence"/>
</dbReference>
<organism evidence="1 2">
    <name type="scientific">Pristionchus mayeri</name>
    <dbReference type="NCBI Taxonomy" id="1317129"/>
    <lineage>
        <taxon>Eukaryota</taxon>
        <taxon>Metazoa</taxon>
        <taxon>Ecdysozoa</taxon>
        <taxon>Nematoda</taxon>
        <taxon>Chromadorea</taxon>
        <taxon>Rhabditida</taxon>
        <taxon>Rhabditina</taxon>
        <taxon>Diplogasteromorpha</taxon>
        <taxon>Diplogasteroidea</taxon>
        <taxon>Neodiplogasteridae</taxon>
        <taxon>Pristionchus</taxon>
    </lineage>
</organism>
<name>A0AAN5CYF4_9BILA</name>
<dbReference type="AlphaFoldDB" id="A0AAN5CYF4"/>
<proteinExistence type="predicted"/>
<feature type="non-terminal residue" evidence="1">
    <location>
        <position position="1"/>
    </location>
</feature>
<feature type="non-terminal residue" evidence="1">
    <location>
        <position position="84"/>
    </location>
</feature>
<comment type="caution">
    <text evidence="1">The sequence shown here is derived from an EMBL/GenBank/DDBJ whole genome shotgun (WGS) entry which is preliminary data.</text>
</comment>
<reference evidence="2" key="1">
    <citation type="submission" date="2022-10" db="EMBL/GenBank/DDBJ databases">
        <title>Genome assembly of Pristionchus species.</title>
        <authorList>
            <person name="Yoshida K."/>
            <person name="Sommer R.J."/>
        </authorList>
    </citation>
    <scope>NUCLEOTIDE SEQUENCE [LARGE SCALE GENOMIC DNA]</scope>
    <source>
        <strain evidence="2">RS5460</strain>
    </source>
</reference>
<protein>
    <submittedName>
        <fullName evidence="1">Uncharacterized protein</fullName>
    </submittedName>
</protein>
<sequence>ALFFIAILVDWLSNYYTNPITSLLILLRKTVSDDDEASTRHISRLDKSQFVQGIPDLVIEGVHKLYSNGFHAVRGVDINLYKGQ</sequence>
<evidence type="ECO:0000313" key="2">
    <source>
        <dbReference type="Proteomes" id="UP001328107"/>
    </source>
</evidence>
<dbReference type="EMBL" id="BTRK01000005">
    <property type="protein sequence ID" value="GMR52570.1"/>
    <property type="molecule type" value="Genomic_DNA"/>
</dbReference>
<gene>
    <name evidence="1" type="ORF">PMAYCL1PPCAC_22765</name>
</gene>
<accession>A0AAN5CYF4</accession>